<dbReference type="RefSeq" id="WP_344159454.1">
    <property type="nucleotide sequence ID" value="NZ_BAAAPC010000001.1"/>
</dbReference>
<keyword evidence="3" id="KW-1185">Reference proteome</keyword>
<dbReference type="EMBL" id="BAAAPC010000001">
    <property type="protein sequence ID" value="GAA1980428.1"/>
    <property type="molecule type" value="Genomic_DNA"/>
</dbReference>
<feature type="region of interest" description="Disordered" evidence="1">
    <location>
        <begin position="74"/>
        <end position="98"/>
    </location>
</feature>
<evidence type="ECO:0000313" key="2">
    <source>
        <dbReference type="EMBL" id="GAA1980428.1"/>
    </source>
</evidence>
<protein>
    <submittedName>
        <fullName evidence="2">Uncharacterized protein</fullName>
    </submittedName>
</protein>
<evidence type="ECO:0000256" key="1">
    <source>
        <dbReference type="SAM" id="MobiDB-lite"/>
    </source>
</evidence>
<organism evidence="2 3">
    <name type="scientific">Nocardiopsis rhodophaea</name>
    <dbReference type="NCBI Taxonomy" id="280238"/>
    <lineage>
        <taxon>Bacteria</taxon>
        <taxon>Bacillati</taxon>
        <taxon>Actinomycetota</taxon>
        <taxon>Actinomycetes</taxon>
        <taxon>Streptosporangiales</taxon>
        <taxon>Nocardiopsidaceae</taxon>
        <taxon>Nocardiopsis</taxon>
    </lineage>
</organism>
<accession>A0ABN2S4Y5</accession>
<proteinExistence type="predicted"/>
<name>A0ABN2S4Y5_9ACTN</name>
<dbReference type="Proteomes" id="UP001501585">
    <property type="component" value="Unassembled WGS sequence"/>
</dbReference>
<reference evidence="2 3" key="1">
    <citation type="journal article" date="2019" name="Int. J. Syst. Evol. Microbiol.">
        <title>The Global Catalogue of Microorganisms (GCM) 10K type strain sequencing project: providing services to taxonomists for standard genome sequencing and annotation.</title>
        <authorList>
            <consortium name="The Broad Institute Genomics Platform"/>
            <consortium name="The Broad Institute Genome Sequencing Center for Infectious Disease"/>
            <person name="Wu L."/>
            <person name="Ma J."/>
        </authorList>
    </citation>
    <scope>NUCLEOTIDE SEQUENCE [LARGE SCALE GENOMIC DNA]</scope>
    <source>
        <strain evidence="2 3">JCM 15313</strain>
    </source>
</reference>
<sequence length="98" mass="10982">MTTATDARWGRTRAYADHHAQAARLQAAYPQFVIWYGEHTGAWFAMTPSGLTEATTLDALTLAVWSLTEFSADQGSQRPRVRTGIRRLLPRPRPRGGR</sequence>
<comment type="caution">
    <text evidence="2">The sequence shown here is derived from an EMBL/GenBank/DDBJ whole genome shotgun (WGS) entry which is preliminary data.</text>
</comment>
<evidence type="ECO:0000313" key="3">
    <source>
        <dbReference type="Proteomes" id="UP001501585"/>
    </source>
</evidence>
<gene>
    <name evidence="2" type="ORF">GCM10009799_01960</name>
</gene>
<feature type="compositionally biased region" description="Basic residues" evidence="1">
    <location>
        <begin position="79"/>
        <end position="98"/>
    </location>
</feature>